<keyword evidence="3" id="KW-1185">Reference proteome</keyword>
<evidence type="ECO:0000313" key="3">
    <source>
        <dbReference type="Proteomes" id="UP000322667"/>
    </source>
</evidence>
<organism evidence="2 3">
    <name type="scientific">Gossypium tomentosum</name>
    <name type="common">Hawaiian cotton</name>
    <name type="synonym">Gossypium sandvicense</name>
    <dbReference type="NCBI Taxonomy" id="34277"/>
    <lineage>
        <taxon>Eukaryota</taxon>
        <taxon>Viridiplantae</taxon>
        <taxon>Streptophyta</taxon>
        <taxon>Embryophyta</taxon>
        <taxon>Tracheophyta</taxon>
        <taxon>Spermatophyta</taxon>
        <taxon>Magnoliopsida</taxon>
        <taxon>eudicotyledons</taxon>
        <taxon>Gunneridae</taxon>
        <taxon>Pentapetalae</taxon>
        <taxon>rosids</taxon>
        <taxon>malvids</taxon>
        <taxon>Malvales</taxon>
        <taxon>Malvaceae</taxon>
        <taxon>Malvoideae</taxon>
        <taxon>Gossypium</taxon>
    </lineage>
</organism>
<evidence type="ECO:0000256" key="1">
    <source>
        <dbReference type="SAM" id="MobiDB-lite"/>
    </source>
</evidence>
<reference evidence="2 3" key="1">
    <citation type="submission" date="2019-07" db="EMBL/GenBank/DDBJ databases">
        <title>WGS assembly of Gossypium tomentosum.</title>
        <authorList>
            <person name="Chen Z.J."/>
            <person name="Sreedasyam A."/>
            <person name="Ando A."/>
            <person name="Song Q."/>
            <person name="De L."/>
            <person name="Hulse-Kemp A."/>
            <person name="Ding M."/>
            <person name="Ye W."/>
            <person name="Kirkbride R."/>
            <person name="Jenkins J."/>
            <person name="Plott C."/>
            <person name="Lovell J."/>
            <person name="Lin Y.-M."/>
            <person name="Vaughn R."/>
            <person name="Liu B."/>
            <person name="Li W."/>
            <person name="Simpson S."/>
            <person name="Scheffler B."/>
            <person name="Saski C."/>
            <person name="Grover C."/>
            <person name="Hu G."/>
            <person name="Conover J."/>
            <person name="Carlson J."/>
            <person name="Shu S."/>
            <person name="Boston L."/>
            <person name="Williams M."/>
            <person name="Peterson D."/>
            <person name="Mcgee K."/>
            <person name="Jones D."/>
            <person name="Wendel J."/>
            <person name="Stelly D."/>
            <person name="Grimwood J."/>
            <person name="Schmutz J."/>
        </authorList>
    </citation>
    <scope>NUCLEOTIDE SEQUENCE [LARGE SCALE GENOMIC DNA]</scope>
    <source>
        <strain evidence="2">7179.01</strain>
    </source>
</reference>
<dbReference type="EMBL" id="CM017628">
    <property type="protein sequence ID" value="TYH67239.1"/>
    <property type="molecule type" value="Genomic_DNA"/>
</dbReference>
<name>A0A5D2KKC1_GOSTO</name>
<protein>
    <submittedName>
        <fullName evidence="2">Uncharacterized protein</fullName>
    </submittedName>
</protein>
<dbReference type="Proteomes" id="UP000322667">
    <property type="component" value="Chromosome D06"/>
</dbReference>
<proteinExistence type="predicted"/>
<feature type="region of interest" description="Disordered" evidence="1">
    <location>
        <begin position="1"/>
        <end position="27"/>
    </location>
</feature>
<evidence type="ECO:0000313" key="2">
    <source>
        <dbReference type="EMBL" id="TYH67239.1"/>
    </source>
</evidence>
<gene>
    <name evidence="2" type="ORF">ES332_D06G175300v1</name>
</gene>
<dbReference type="AlphaFoldDB" id="A0A5D2KKC1"/>
<accession>A0A5D2KKC1</accession>
<sequence length="73" mass="8120">MAIDFLPSQSYAPLGSPLCPQNDENPLPPLVVGIPTLRPPSPLVNKSSPQPWWHRPQNYLGKHKSPKCAPHYI</sequence>